<feature type="domain" description="DUF6533" evidence="2">
    <location>
        <begin position="23"/>
        <end position="67"/>
    </location>
</feature>
<accession>A0AAD7EKY9</accession>
<feature type="transmembrane region" description="Helical" evidence="1">
    <location>
        <begin position="95"/>
        <end position="114"/>
    </location>
</feature>
<evidence type="ECO:0000259" key="2">
    <source>
        <dbReference type="Pfam" id="PF20151"/>
    </source>
</evidence>
<organism evidence="3 4">
    <name type="scientific">Mycena albidolilacea</name>
    <dbReference type="NCBI Taxonomy" id="1033008"/>
    <lineage>
        <taxon>Eukaryota</taxon>
        <taxon>Fungi</taxon>
        <taxon>Dikarya</taxon>
        <taxon>Basidiomycota</taxon>
        <taxon>Agaricomycotina</taxon>
        <taxon>Agaricomycetes</taxon>
        <taxon>Agaricomycetidae</taxon>
        <taxon>Agaricales</taxon>
        <taxon>Marasmiineae</taxon>
        <taxon>Mycenaceae</taxon>
        <taxon>Mycena</taxon>
    </lineage>
</organism>
<keyword evidence="1" id="KW-0472">Membrane</keyword>
<dbReference type="Proteomes" id="UP001218218">
    <property type="component" value="Unassembled WGS sequence"/>
</dbReference>
<reference evidence="3" key="1">
    <citation type="submission" date="2023-03" db="EMBL/GenBank/DDBJ databases">
        <title>Massive genome expansion in bonnet fungi (Mycena s.s.) driven by repeated elements and novel gene families across ecological guilds.</title>
        <authorList>
            <consortium name="Lawrence Berkeley National Laboratory"/>
            <person name="Harder C.B."/>
            <person name="Miyauchi S."/>
            <person name="Viragh M."/>
            <person name="Kuo A."/>
            <person name="Thoen E."/>
            <person name="Andreopoulos B."/>
            <person name="Lu D."/>
            <person name="Skrede I."/>
            <person name="Drula E."/>
            <person name="Henrissat B."/>
            <person name="Morin E."/>
            <person name="Kohler A."/>
            <person name="Barry K."/>
            <person name="LaButti K."/>
            <person name="Morin E."/>
            <person name="Salamov A."/>
            <person name="Lipzen A."/>
            <person name="Mereny Z."/>
            <person name="Hegedus B."/>
            <person name="Baldrian P."/>
            <person name="Stursova M."/>
            <person name="Weitz H."/>
            <person name="Taylor A."/>
            <person name="Grigoriev I.V."/>
            <person name="Nagy L.G."/>
            <person name="Martin F."/>
            <person name="Kauserud H."/>
        </authorList>
    </citation>
    <scope>NUCLEOTIDE SEQUENCE</scope>
    <source>
        <strain evidence="3">CBHHK002</strain>
    </source>
</reference>
<feature type="transmembrane region" description="Helical" evidence="1">
    <location>
        <begin position="57"/>
        <end position="75"/>
    </location>
</feature>
<keyword evidence="1" id="KW-0812">Transmembrane</keyword>
<keyword evidence="4" id="KW-1185">Reference proteome</keyword>
<keyword evidence="1" id="KW-1133">Transmembrane helix</keyword>
<evidence type="ECO:0000256" key="1">
    <source>
        <dbReference type="SAM" id="Phobius"/>
    </source>
</evidence>
<evidence type="ECO:0000313" key="3">
    <source>
        <dbReference type="EMBL" id="KAJ7330992.1"/>
    </source>
</evidence>
<feature type="transmembrane region" description="Helical" evidence="1">
    <location>
        <begin position="20"/>
        <end position="37"/>
    </location>
</feature>
<proteinExistence type="predicted"/>
<gene>
    <name evidence="3" type="ORF">DFH08DRAFT_966734</name>
</gene>
<name>A0AAD7EKY9_9AGAR</name>
<dbReference type="EMBL" id="JARIHO010000036">
    <property type="protein sequence ID" value="KAJ7330992.1"/>
    <property type="molecule type" value="Genomic_DNA"/>
</dbReference>
<dbReference type="Pfam" id="PF20151">
    <property type="entry name" value="DUF6533"/>
    <property type="match status" value="1"/>
</dbReference>
<comment type="caution">
    <text evidence="3">The sequence shown here is derived from an EMBL/GenBank/DDBJ whole genome shotgun (WGS) entry which is preliminary data.</text>
</comment>
<protein>
    <recommendedName>
        <fullName evidence="2">DUF6533 domain-containing protein</fullName>
    </recommendedName>
</protein>
<evidence type="ECO:0000313" key="4">
    <source>
        <dbReference type="Proteomes" id="UP001218218"/>
    </source>
</evidence>
<dbReference type="InterPro" id="IPR045340">
    <property type="entry name" value="DUF6533"/>
</dbReference>
<sequence>MVASTIITMDDATIAYDQTIIRYFELAGIVLFLYDYLLTLGSEVKYIWKPGHARTTAWYLFVRYFCLFTNMGMRVSDFGNLSPKAYGVFDLPRFYLTGLHELIVGCTLILRVLAMYSFDKRVMFTLVTAALICVSLAAWCVVPVGPALTYNTRIPGCHTPSSEAQLVRTAGAWEALLAGDVLLLAFTLWRGYTQTRDVELPSGSLWRVLVRDGAMYFVLSVIRSFRHTFSTDLNLDLCSVICLANLANILMYYFGDINTATSLSGFTASLSVTMICRLMLNLHEAAAISSSDSRGSALTQSLQFAAGPQDESGMASEGFDDA</sequence>
<feature type="transmembrane region" description="Helical" evidence="1">
    <location>
        <begin position="126"/>
        <end position="150"/>
    </location>
</feature>
<dbReference type="AlphaFoldDB" id="A0AAD7EKY9"/>